<reference evidence="2" key="1">
    <citation type="journal article" date="2020" name="mSystems">
        <title>Genome- and Community-Level Interaction Insights into Carbon Utilization and Element Cycling Functions of Hydrothermarchaeota in Hydrothermal Sediment.</title>
        <authorList>
            <person name="Zhou Z."/>
            <person name="Liu Y."/>
            <person name="Xu W."/>
            <person name="Pan J."/>
            <person name="Luo Z.H."/>
            <person name="Li M."/>
        </authorList>
    </citation>
    <scope>NUCLEOTIDE SEQUENCE [LARGE SCALE GENOMIC DNA]</scope>
    <source>
        <strain evidence="2">HyVt-505</strain>
    </source>
</reference>
<dbReference type="EMBL" id="DRNF01000271">
    <property type="protein sequence ID" value="HHJ80831.1"/>
    <property type="molecule type" value="Genomic_DNA"/>
</dbReference>
<keyword evidence="1" id="KW-1133">Transmembrane helix</keyword>
<dbReference type="Proteomes" id="UP000885832">
    <property type="component" value="Unassembled WGS sequence"/>
</dbReference>
<name>A0A832J6L1_9GAMM</name>
<comment type="caution">
    <text evidence="2">The sequence shown here is derived from an EMBL/GenBank/DDBJ whole genome shotgun (WGS) entry which is preliminary data.</text>
</comment>
<evidence type="ECO:0000313" key="2">
    <source>
        <dbReference type="EMBL" id="HHJ80831.1"/>
    </source>
</evidence>
<accession>A0A832J6L1</accession>
<organism evidence="2">
    <name type="scientific">Candidatus Tenderia electrophaga</name>
    <dbReference type="NCBI Taxonomy" id="1748243"/>
    <lineage>
        <taxon>Bacteria</taxon>
        <taxon>Pseudomonadati</taxon>
        <taxon>Pseudomonadota</taxon>
        <taxon>Gammaproteobacteria</taxon>
        <taxon>Candidatus Tenderiales</taxon>
        <taxon>Candidatus Tenderiaceae</taxon>
        <taxon>Candidatus Tenderia</taxon>
    </lineage>
</organism>
<feature type="transmembrane region" description="Helical" evidence="1">
    <location>
        <begin position="32"/>
        <end position="51"/>
    </location>
</feature>
<feature type="transmembrane region" description="Helical" evidence="1">
    <location>
        <begin position="113"/>
        <end position="131"/>
    </location>
</feature>
<proteinExistence type="predicted"/>
<keyword evidence="1" id="KW-0472">Membrane</keyword>
<sequence length="273" mass="29011">MDALLNNPLFQSALLPFVVSLVVAVILRPHGWVWAGLSAVAGFAASVYLLTDFRFFPLSSHRKILLLGGGAVVVGMLLDLLPWRRFTPALLFVAAVAATLWIVWPRFRAFDGWPLWALAIAGPAYVAWLVVFCESLRQKSLQADSVVFALGLGTGLSALLGATALYGQLGSAIAAAVGARLLLQLFGKPVVAGSVMLLPLITVLALLGLGAVIYAKLPWYSLLLLALVPLSVRLPMSANMPRWLSVVLSLLLALLPAAVAIYLTWQAAGAPPI</sequence>
<feature type="transmembrane region" description="Helical" evidence="1">
    <location>
        <begin position="190"/>
        <end position="213"/>
    </location>
</feature>
<feature type="transmembrane region" description="Helical" evidence="1">
    <location>
        <begin position="143"/>
        <end position="160"/>
    </location>
</feature>
<keyword evidence="1" id="KW-0812">Transmembrane</keyword>
<feature type="transmembrane region" description="Helical" evidence="1">
    <location>
        <begin position="63"/>
        <end position="81"/>
    </location>
</feature>
<feature type="transmembrane region" description="Helical" evidence="1">
    <location>
        <begin position="88"/>
        <end position="107"/>
    </location>
</feature>
<feature type="transmembrane region" description="Helical" evidence="1">
    <location>
        <begin position="243"/>
        <end position="265"/>
    </location>
</feature>
<evidence type="ECO:0000256" key="1">
    <source>
        <dbReference type="SAM" id="Phobius"/>
    </source>
</evidence>
<feature type="transmembrane region" description="Helical" evidence="1">
    <location>
        <begin position="219"/>
        <end position="236"/>
    </location>
</feature>
<protein>
    <submittedName>
        <fullName evidence="2">Uncharacterized protein</fullName>
    </submittedName>
</protein>
<feature type="transmembrane region" description="Helical" evidence="1">
    <location>
        <begin position="6"/>
        <end position="27"/>
    </location>
</feature>
<gene>
    <name evidence="2" type="ORF">ENJ65_04280</name>
</gene>
<dbReference type="AlphaFoldDB" id="A0A832J6L1"/>